<organism evidence="2">
    <name type="scientific">Nothobranchius rachovii</name>
    <name type="common">bluefin notho</name>
    <dbReference type="NCBI Taxonomy" id="451742"/>
    <lineage>
        <taxon>Eukaryota</taxon>
        <taxon>Metazoa</taxon>
        <taxon>Chordata</taxon>
        <taxon>Craniata</taxon>
        <taxon>Vertebrata</taxon>
        <taxon>Euteleostomi</taxon>
        <taxon>Actinopterygii</taxon>
        <taxon>Neopterygii</taxon>
        <taxon>Teleostei</taxon>
        <taxon>Neoteleostei</taxon>
        <taxon>Acanthomorphata</taxon>
        <taxon>Ovalentaria</taxon>
        <taxon>Atherinomorphae</taxon>
        <taxon>Cyprinodontiformes</taxon>
        <taxon>Nothobranchiidae</taxon>
        <taxon>Nothobranchius</taxon>
    </lineage>
</organism>
<accession>A0A1A8SAP9</accession>
<reference evidence="2" key="2">
    <citation type="submission" date="2016-06" db="EMBL/GenBank/DDBJ databases">
        <title>The genome of a short-lived fish provides insights into sex chromosome evolution and the genetic control of aging.</title>
        <authorList>
            <person name="Reichwald K."/>
            <person name="Felder M."/>
            <person name="Petzold A."/>
            <person name="Koch P."/>
            <person name="Groth M."/>
            <person name="Platzer M."/>
        </authorList>
    </citation>
    <scope>NUCLEOTIDE SEQUENCE</scope>
    <source>
        <tissue evidence="2">Brain</tissue>
    </source>
</reference>
<feature type="region of interest" description="Disordered" evidence="1">
    <location>
        <begin position="69"/>
        <end position="88"/>
    </location>
</feature>
<feature type="region of interest" description="Disordered" evidence="1">
    <location>
        <begin position="93"/>
        <end position="123"/>
    </location>
</feature>
<protein>
    <submittedName>
        <fullName evidence="2">Uncharacterized protein</fullName>
    </submittedName>
</protein>
<dbReference type="EMBL" id="HAEI01012554">
    <property type="protein sequence ID" value="SBS15023.1"/>
    <property type="molecule type" value="Transcribed_RNA"/>
</dbReference>
<evidence type="ECO:0000313" key="2">
    <source>
        <dbReference type="EMBL" id="SBS15023.1"/>
    </source>
</evidence>
<feature type="non-terminal residue" evidence="2">
    <location>
        <position position="1"/>
    </location>
</feature>
<gene>
    <name evidence="2" type="primary">Nfu_g_1_012160</name>
</gene>
<name>A0A1A8SAP9_9TELE</name>
<sequence length="123" mass="13708">THKLEVARMIADLSQVETTEQTPEAAASPVTQCDMMDDCMSGQKHSYTTVNRATQCGFRQLLPYGSTATQVDLHPSTRDMGTQYEESDVLWHSTPLSSPVSSLEPLDDQDESYDPFDAFKPVY</sequence>
<feature type="compositionally biased region" description="Acidic residues" evidence="1">
    <location>
        <begin position="105"/>
        <end position="114"/>
    </location>
</feature>
<dbReference type="AlphaFoldDB" id="A0A1A8SAP9"/>
<reference evidence="2" key="1">
    <citation type="submission" date="2016-05" db="EMBL/GenBank/DDBJ databases">
        <authorList>
            <person name="Lavstsen T."/>
            <person name="Jespersen J.S."/>
        </authorList>
    </citation>
    <scope>NUCLEOTIDE SEQUENCE</scope>
    <source>
        <tissue evidence="2">Brain</tissue>
    </source>
</reference>
<proteinExistence type="predicted"/>
<evidence type="ECO:0000256" key="1">
    <source>
        <dbReference type="SAM" id="MobiDB-lite"/>
    </source>
</evidence>
<feature type="compositionally biased region" description="Low complexity" evidence="1">
    <location>
        <begin position="93"/>
        <end position="104"/>
    </location>
</feature>